<dbReference type="FunFam" id="1.10.8.10:FF:000001">
    <property type="entry name" value="Elongation factor Ts"/>
    <property type="match status" value="1"/>
</dbReference>
<evidence type="ECO:0000256" key="7">
    <source>
        <dbReference type="RuleBase" id="RU000643"/>
    </source>
</evidence>
<dbReference type="AlphaFoldDB" id="A0A2A2GA87"/>
<dbReference type="PANTHER" id="PTHR11741">
    <property type="entry name" value="ELONGATION FACTOR TS"/>
    <property type="match status" value="1"/>
</dbReference>
<dbReference type="InterPro" id="IPR001816">
    <property type="entry name" value="Transl_elong_EFTs/EF1B"/>
</dbReference>
<dbReference type="HAMAP" id="MF_00050">
    <property type="entry name" value="EF_Ts"/>
    <property type="match status" value="1"/>
</dbReference>
<gene>
    <name evidence="5" type="primary">tsf</name>
    <name evidence="9" type="ORF">CK503_07655</name>
</gene>
<dbReference type="CDD" id="cd14275">
    <property type="entry name" value="UBA_EF-Ts"/>
    <property type="match status" value="1"/>
</dbReference>
<comment type="similarity">
    <text evidence="1 5 6">Belongs to the EF-Ts family.</text>
</comment>
<comment type="subcellular location">
    <subcellularLocation>
        <location evidence="5 7">Cytoplasm</location>
    </subcellularLocation>
</comment>
<dbReference type="SUPFAM" id="SSF54713">
    <property type="entry name" value="Elongation factor Ts (EF-Ts), dimerisation domain"/>
    <property type="match status" value="1"/>
</dbReference>
<evidence type="ECO:0000259" key="8">
    <source>
        <dbReference type="Pfam" id="PF00889"/>
    </source>
</evidence>
<keyword evidence="3 5" id="KW-0251">Elongation factor</keyword>
<keyword evidence="5" id="KW-0963">Cytoplasm</keyword>
<dbReference type="Proteomes" id="UP000218831">
    <property type="component" value="Unassembled WGS sequence"/>
</dbReference>
<dbReference type="OrthoDB" id="9808348at2"/>
<proteinExistence type="inferred from homology"/>
<organism evidence="9 10">
    <name type="scientific">Fodinibius salipaludis</name>
    <dbReference type="NCBI Taxonomy" id="2032627"/>
    <lineage>
        <taxon>Bacteria</taxon>
        <taxon>Pseudomonadati</taxon>
        <taxon>Balneolota</taxon>
        <taxon>Balneolia</taxon>
        <taxon>Balneolales</taxon>
        <taxon>Balneolaceae</taxon>
        <taxon>Fodinibius</taxon>
    </lineage>
</organism>
<dbReference type="PROSITE" id="PS01126">
    <property type="entry name" value="EF_TS_1"/>
    <property type="match status" value="1"/>
</dbReference>
<evidence type="ECO:0000256" key="5">
    <source>
        <dbReference type="HAMAP-Rule" id="MF_00050"/>
    </source>
</evidence>
<reference evidence="9 10" key="1">
    <citation type="submission" date="2017-08" db="EMBL/GenBank/DDBJ databases">
        <title>Aliifodinibius alkalisoli sp. nov., isolated from saline alkaline soil.</title>
        <authorList>
            <person name="Liu D."/>
            <person name="Zhang G."/>
        </authorList>
    </citation>
    <scope>NUCLEOTIDE SEQUENCE [LARGE SCALE GENOMIC DNA]</scope>
    <source>
        <strain evidence="9 10">WN023</strain>
    </source>
</reference>
<accession>A0A2A2GA87</accession>
<feature type="domain" description="Translation elongation factor EFTs/EF1B dimerisation" evidence="8">
    <location>
        <begin position="72"/>
        <end position="274"/>
    </location>
</feature>
<dbReference type="Gene3D" id="1.10.286.20">
    <property type="match status" value="1"/>
</dbReference>
<sequence>MSISAKDVKELREQTGAGMMDCKKALQEADGDFEKATEILRKKGQQLSEKRADREANQGLIVTRVSDDGSKAAALEINCETDFVARNDDFQDRAQQFLDIVFENQIESVDELLETEHNGLSIADHVKDMVGKIGEKIKINRVVFAETDGFFISYIHPGNQLGVLVEFEDDVEDPEIGKDVAMQIAAMNPLAVTRDGVDSSIVEKELEIAKDQLLEEGKSEEIAEKASQGKLRRFYEERVLLEQKFVKDNSLSVEEYLKNNDTPLVKSFHRLQLGDDS</sequence>
<dbReference type="GO" id="GO:0003746">
    <property type="term" value="F:translation elongation factor activity"/>
    <property type="evidence" value="ECO:0007669"/>
    <property type="project" value="UniProtKB-UniRule"/>
</dbReference>
<evidence type="ECO:0000256" key="2">
    <source>
        <dbReference type="ARBA" id="ARBA00016956"/>
    </source>
</evidence>
<comment type="function">
    <text evidence="5 6">Associates with the EF-Tu.GDP complex and induces the exchange of GDP to GTP. It remains bound to the aminoacyl-tRNA.EF-Tu.GTP complex up to the GTP hydrolysis stage on the ribosome.</text>
</comment>
<dbReference type="InterPro" id="IPR036402">
    <property type="entry name" value="EF-Ts_dimer_sf"/>
</dbReference>
<dbReference type="Gene3D" id="1.10.8.10">
    <property type="entry name" value="DNA helicase RuvA subunit, C-terminal domain"/>
    <property type="match status" value="1"/>
</dbReference>
<dbReference type="GO" id="GO:0005737">
    <property type="term" value="C:cytoplasm"/>
    <property type="evidence" value="ECO:0007669"/>
    <property type="project" value="UniProtKB-SubCell"/>
</dbReference>
<dbReference type="SUPFAM" id="SSF46934">
    <property type="entry name" value="UBA-like"/>
    <property type="match status" value="1"/>
</dbReference>
<keyword evidence="4 5" id="KW-0648">Protein biosynthesis</keyword>
<evidence type="ECO:0000256" key="6">
    <source>
        <dbReference type="RuleBase" id="RU000642"/>
    </source>
</evidence>
<dbReference type="PANTHER" id="PTHR11741:SF0">
    <property type="entry name" value="ELONGATION FACTOR TS, MITOCHONDRIAL"/>
    <property type="match status" value="1"/>
</dbReference>
<feature type="region of interest" description="Involved in Mg(2+) ion dislocation from EF-Tu" evidence="5">
    <location>
        <begin position="81"/>
        <end position="84"/>
    </location>
</feature>
<evidence type="ECO:0000256" key="4">
    <source>
        <dbReference type="ARBA" id="ARBA00022917"/>
    </source>
</evidence>
<dbReference type="RefSeq" id="WP_095606211.1">
    <property type="nucleotide sequence ID" value="NZ_NSKE01000005.1"/>
</dbReference>
<name>A0A2A2GA87_9BACT</name>
<evidence type="ECO:0000256" key="1">
    <source>
        <dbReference type="ARBA" id="ARBA00005532"/>
    </source>
</evidence>
<evidence type="ECO:0000313" key="9">
    <source>
        <dbReference type="EMBL" id="PAU94080.1"/>
    </source>
</evidence>
<dbReference type="InterPro" id="IPR018101">
    <property type="entry name" value="Transl_elong_Ts_CS"/>
</dbReference>
<dbReference type="NCBIfam" id="TIGR00116">
    <property type="entry name" value="tsf"/>
    <property type="match status" value="1"/>
</dbReference>
<keyword evidence="10" id="KW-1185">Reference proteome</keyword>
<evidence type="ECO:0000256" key="3">
    <source>
        <dbReference type="ARBA" id="ARBA00022768"/>
    </source>
</evidence>
<dbReference type="Pfam" id="PF00889">
    <property type="entry name" value="EF_TS"/>
    <property type="match status" value="1"/>
</dbReference>
<comment type="caution">
    <text evidence="9">The sequence shown here is derived from an EMBL/GenBank/DDBJ whole genome shotgun (WGS) entry which is preliminary data.</text>
</comment>
<dbReference type="PROSITE" id="PS01127">
    <property type="entry name" value="EF_TS_2"/>
    <property type="match status" value="1"/>
</dbReference>
<dbReference type="EMBL" id="NSKE01000005">
    <property type="protein sequence ID" value="PAU94080.1"/>
    <property type="molecule type" value="Genomic_DNA"/>
</dbReference>
<dbReference type="InterPro" id="IPR009060">
    <property type="entry name" value="UBA-like_sf"/>
</dbReference>
<protein>
    <recommendedName>
        <fullName evidence="2 5">Elongation factor Ts</fullName>
        <shortName evidence="5">EF-Ts</shortName>
    </recommendedName>
</protein>
<evidence type="ECO:0000313" key="10">
    <source>
        <dbReference type="Proteomes" id="UP000218831"/>
    </source>
</evidence>
<dbReference type="InterPro" id="IPR014039">
    <property type="entry name" value="Transl_elong_EFTs/EF1B_dimer"/>
</dbReference>
<dbReference type="Gene3D" id="3.30.479.20">
    <property type="entry name" value="Elongation factor Ts, dimerisation domain"/>
    <property type="match status" value="2"/>
</dbReference>